<protein>
    <submittedName>
        <fullName evidence="7">Nucleic acid dioxygenase ALKBH1</fullName>
    </submittedName>
</protein>
<accession>A0A6G0YQ65</accession>
<evidence type="ECO:0000256" key="2">
    <source>
        <dbReference type="ARBA" id="ARBA00022964"/>
    </source>
</evidence>
<dbReference type="InterPro" id="IPR027450">
    <property type="entry name" value="AlkB-like"/>
</dbReference>
<dbReference type="GO" id="GO:0008198">
    <property type="term" value="F:ferrous iron binding"/>
    <property type="evidence" value="ECO:0007669"/>
    <property type="project" value="TreeGrafter"/>
</dbReference>
<keyword evidence="1 5" id="KW-0479">Metal-binding</keyword>
<dbReference type="PANTHER" id="PTHR16557">
    <property type="entry name" value="ALKYLATED DNA REPAIR PROTEIN ALKB-RELATED"/>
    <property type="match status" value="1"/>
</dbReference>
<evidence type="ECO:0000256" key="5">
    <source>
        <dbReference type="PIRSR" id="PIRSR604574-2"/>
    </source>
</evidence>
<dbReference type="GO" id="GO:0035516">
    <property type="term" value="F:broad specificity oxidative DNA demethylase activity"/>
    <property type="evidence" value="ECO:0007669"/>
    <property type="project" value="TreeGrafter"/>
</dbReference>
<dbReference type="PANTHER" id="PTHR16557:SF2">
    <property type="entry name" value="NUCLEIC ACID DIOXYGENASE ALKBH1"/>
    <property type="match status" value="1"/>
</dbReference>
<dbReference type="Pfam" id="PF13532">
    <property type="entry name" value="2OG-FeII_Oxy_2"/>
    <property type="match status" value="1"/>
</dbReference>
<feature type="binding site" evidence="5">
    <location>
        <position position="200"/>
    </location>
    <ligand>
        <name>Fe cation</name>
        <dbReference type="ChEBI" id="CHEBI:24875"/>
        <note>catalytic</note>
    </ligand>
</feature>
<dbReference type="GO" id="GO:0035515">
    <property type="term" value="F:oxidative RNA demethylase activity"/>
    <property type="evidence" value="ECO:0007669"/>
    <property type="project" value="TreeGrafter"/>
</dbReference>
<comment type="cofactor">
    <cofactor evidence="5">
        <name>Fe(2+)</name>
        <dbReference type="ChEBI" id="CHEBI:29033"/>
    </cofactor>
    <text evidence="5">Binds 1 Fe(2+) ion per subunit.</text>
</comment>
<evidence type="ECO:0000313" key="7">
    <source>
        <dbReference type="EMBL" id="KAF0759707.1"/>
    </source>
</evidence>
<dbReference type="PROSITE" id="PS51471">
    <property type="entry name" value="FE2OG_OXY"/>
    <property type="match status" value="1"/>
</dbReference>
<evidence type="ECO:0000256" key="3">
    <source>
        <dbReference type="ARBA" id="ARBA00023002"/>
    </source>
</evidence>
<evidence type="ECO:0000256" key="4">
    <source>
        <dbReference type="ARBA" id="ARBA00023004"/>
    </source>
</evidence>
<evidence type="ECO:0000313" key="8">
    <source>
        <dbReference type="Proteomes" id="UP000478052"/>
    </source>
</evidence>
<dbReference type="GO" id="GO:0005634">
    <property type="term" value="C:nucleus"/>
    <property type="evidence" value="ECO:0007669"/>
    <property type="project" value="TreeGrafter"/>
</dbReference>
<keyword evidence="8" id="KW-1185">Reference proteome</keyword>
<dbReference type="Proteomes" id="UP000478052">
    <property type="component" value="Unassembled WGS sequence"/>
</dbReference>
<dbReference type="InterPro" id="IPR005123">
    <property type="entry name" value="Oxoglu/Fe-dep_dioxygenase_dom"/>
</dbReference>
<feature type="domain" description="Fe2OG dioxygenase" evidence="6">
    <location>
        <begin position="180"/>
        <end position="301"/>
    </location>
</feature>
<proteinExistence type="predicted"/>
<keyword evidence="3" id="KW-0560">Oxidoreductase</keyword>
<keyword evidence="2 7" id="KW-0223">Dioxygenase</keyword>
<dbReference type="GO" id="GO:0005737">
    <property type="term" value="C:cytoplasm"/>
    <property type="evidence" value="ECO:0007669"/>
    <property type="project" value="TreeGrafter"/>
</dbReference>
<organism evidence="7 8">
    <name type="scientific">Aphis craccivora</name>
    <name type="common">Cowpea aphid</name>
    <dbReference type="NCBI Taxonomy" id="307492"/>
    <lineage>
        <taxon>Eukaryota</taxon>
        <taxon>Metazoa</taxon>
        <taxon>Ecdysozoa</taxon>
        <taxon>Arthropoda</taxon>
        <taxon>Hexapoda</taxon>
        <taxon>Insecta</taxon>
        <taxon>Pterygota</taxon>
        <taxon>Neoptera</taxon>
        <taxon>Paraneoptera</taxon>
        <taxon>Hemiptera</taxon>
        <taxon>Sternorrhyncha</taxon>
        <taxon>Aphidomorpha</taxon>
        <taxon>Aphidoidea</taxon>
        <taxon>Aphididae</taxon>
        <taxon>Aphidini</taxon>
        <taxon>Aphis</taxon>
        <taxon>Aphis</taxon>
    </lineage>
</organism>
<name>A0A6G0YQ65_APHCR</name>
<dbReference type="SUPFAM" id="SSF51197">
    <property type="entry name" value="Clavaminate synthase-like"/>
    <property type="match status" value="1"/>
</dbReference>
<dbReference type="InterPro" id="IPR004574">
    <property type="entry name" value="Alkb"/>
</dbReference>
<keyword evidence="4 5" id="KW-0408">Iron</keyword>
<dbReference type="AlphaFoldDB" id="A0A6G0YQ65"/>
<dbReference type="OrthoDB" id="6614653at2759"/>
<dbReference type="GO" id="GO:0035513">
    <property type="term" value="P:oxidative RNA demethylation"/>
    <property type="evidence" value="ECO:0007669"/>
    <property type="project" value="TreeGrafter"/>
</dbReference>
<evidence type="ECO:0000259" key="6">
    <source>
        <dbReference type="PROSITE" id="PS51471"/>
    </source>
</evidence>
<feature type="binding site" evidence="5">
    <location>
        <position position="260"/>
    </location>
    <ligand>
        <name>Fe cation</name>
        <dbReference type="ChEBI" id="CHEBI:24875"/>
        <note>catalytic</note>
    </ligand>
</feature>
<evidence type="ECO:0000256" key="1">
    <source>
        <dbReference type="ARBA" id="ARBA00022723"/>
    </source>
</evidence>
<dbReference type="EMBL" id="VUJU01002910">
    <property type="protein sequence ID" value="KAF0759707.1"/>
    <property type="molecule type" value="Genomic_DNA"/>
</dbReference>
<dbReference type="InterPro" id="IPR037151">
    <property type="entry name" value="AlkB-like_sf"/>
</dbReference>
<reference evidence="7 8" key="1">
    <citation type="submission" date="2019-08" db="EMBL/GenBank/DDBJ databases">
        <title>Whole genome of Aphis craccivora.</title>
        <authorList>
            <person name="Voronova N.V."/>
            <person name="Shulinski R.S."/>
            <person name="Bandarenka Y.V."/>
            <person name="Zhorov D.G."/>
            <person name="Warner D."/>
        </authorList>
    </citation>
    <scope>NUCLEOTIDE SEQUENCE [LARGE SCALE GENOMIC DNA]</scope>
    <source>
        <strain evidence="7">180601</strain>
        <tissue evidence="7">Whole Body</tissue>
    </source>
</reference>
<feature type="binding site" evidence="5">
    <location>
        <position position="198"/>
    </location>
    <ligand>
        <name>Fe cation</name>
        <dbReference type="ChEBI" id="CHEBI:24875"/>
        <note>catalytic</note>
    </ligand>
</feature>
<gene>
    <name evidence="7" type="ORF">FWK35_00010938</name>
</gene>
<dbReference type="Gene3D" id="2.60.120.590">
    <property type="entry name" value="Alpha-ketoglutarate-dependent dioxygenase AlkB-like"/>
    <property type="match status" value="1"/>
</dbReference>
<comment type="caution">
    <text evidence="7">The sequence shown here is derived from an EMBL/GenBank/DDBJ whole genome shotgun (WGS) entry which is preliminary data.</text>
</comment>
<sequence length="303" mass="35166">MFKEYFKFYKHVNSLEQQSNIIDFENEVNTEFMKPRILTSEFFNNDKEILDNLGLKSNISDWKCYDVLNVPGLIFIKNPFTSIGQKYWLKRCIADYTKKPNRLNIDAHRILGDGEDWWTTTNKNGINLKLRDQLRWATLGYHHDWDTKVYSETAKSEFPMDLSKLSKTIIKLLQFPDEFMAEAAIVNFYHPSSTLSGHTDHSEYNLSAPLLSISDYVSCSFGLSAIFLIGGHSLDDEPVAILLRSGDTIIMSKESRLCYHGVPKVLLPKNDQYFNYDNELDEPFKSYMQVTRININVRQVNNV</sequence>